<feature type="region of interest" description="Disordered" evidence="1">
    <location>
        <begin position="199"/>
        <end position="220"/>
    </location>
</feature>
<evidence type="ECO:0000256" key="1">
    <source>
        <dbReference type="SAM" id="MobiDB-lite"/>
    </source>
</evidence>
<proteinExistence type="predicted"/>
<reference evidence="2" key="1">
    <citation type="submission" date="2020-04" db="EMBL/GenBank/DDBJ databases">
        <authorList>
            <person name="Alioto T."/>
            <person name="Alioto T."/>
            <person name="Gomez Garrido J."/>
        </authorList>
    </citation>
    <scope>NUCLEOTIDE SEQUENCE</scope>
    <source>
        <strain evidence="2">A484AB</strain>
    </source>
</reference>
<accession>A0A6S7H849</accession>
<dbReference type="AlphaFoldDB" id="A0A6S7H849"/>
<feature type="region of interest" description="Disordered" evidence="1">
    <location>
        <begin position="41"/>
        <end position="74"/>
    </location>
</feature>
<feature type="compositionally biased region" description="Polar residues" evidence="1">
    <location>
        <begin position="199"/>
        <end position="210"/>
    </location>
</feature>
<evidence type="ECO:0000313" key="2">
    <source>
        <dbReference type="EMBL" id="CAB3999213.1"/>
    </source>
</evidence>
<dbReference type="Proteomes" id="UP001152795">
    <property type="component" value="Unassembled WGS sequence"/>
</dbReference>
<organism evidence="2 3">
    <name type="scientific">Paramuricea clavata</name>
    <name type="common">Red gorgonian</name>
    <name type="synonym">Violescent sea-whip</name>
    <dbReference type="NCBI Taxonomy" id="317549"/>
    <lineage>
        <taxon>Eukaryota</taxon>
        <taxon>Metazoa</taxon>
        <taxon>Cnidaria</taxon>
        <taxon>Anthozoa</taxon>
        <taxon>Octocorallia</taxon>
        <taxon>Malacalcyonacea</taxon>
        <taxon>Plexauridae</taxon>
        <taxon>Paramuricea</taxon>
    </lineage>
</organism>
<sequence>MSRRKAIANGCTTQEINGENISTGFVETDDEETFMNNLFEKEDDANSQVKQPELQDVENNSESEESDTTLDSRKRIVPVNSTPKFVENKRKKLKKQLSAKQRDMVLMNAAKKEIDLKTSIPHGLLESNKGINSAMSEMADSIRSLGTGLVQGFGLLAQALSQNQQQQHHPAFGNFGVNYQPLAGFPNTQYHSQHINHQWVATQSQQSESGGTDKGYVTLE</sequence>
<dbReference type="EMBL" id="CACRXK020003539">
    <property type="protein sequence ID" value="CAB3999213.1"/>
    <property type="molecule type" value="Genomic_DNA"/>
</dbReference>
<feature type="compositionally biased region" description="Acidic residues" evidence="1">
    <location>
        <begin position="55"/>
        <end position="68"/>
    </location>
</feature>
<evidence type="ECO:0000313" key="3">
    <source>
        <dbReference type="Proteomes" id="UP001152795"/>
    </source>
</evidence>
<name>A0A6S7H849_PARCT</name>
<protein>
    <submittedName>
        <fullName evidence="2">Uncharacterized protein</fullName>
    </submittedName>
</protein>
<comment type="caution">
    <text evidence="2">The sequence shown here is derived from an EMBL/GenBank/DDBJ whole genome shotgun (WGS) entry which is preliminary data.</text>
</comment>
<keyword evidence="3" id="KW-1185">Reference proteome</keyword>
<gene>
    <name evidence="2" type="ORF">PACLA_8A072508</name>
</gene>